<dbReference type="AlphaFoldDB" id="A0A834J567"/>
<feature type="compositionally biased region" description="Basic residues" evidence="1">
    <location>
        <begin position="7"/>
        <end position="21"/>
    </location>
</feature>
<comment type="caution">
    <text evidence="2">The sequence shown here is derived from an EMBL/GenBank/DDBJ whole genome shotgun (WGS) entry which is preliminary data.</text>
</comment>
<name>A0A834J567_VESGE</name>
<evidence type="ECO:0000313" key="2">
    <source>
        <dbReference type="EMBL" id="KAF7379216.1"/>
    </source>
</evidence>
<evidence type="ECO:0000256" key="1">
    <source>
        <dbReference type="SAM" id="MobiDB-lite"/>
    </source>
</evidence>
<accession>A0A834J567</accession>
<reference evidence="2" key="1">
    <citation type="journal article" date="2020" name="G3 (Bethesda)">
        <title>High-Quality Assemblies for Three Invasive Social Wasps from the &lt;i&gt;Vespula&lt;/i&gt; Genus.</title>
        <authorList>
            <person name="Harrop T.W.R."/>
            <person name="Guhlin J."/>
            <person name="McLaughlin G.M."/>
            <person name="Permina E."/>
            <person name="Stockwell P."/>
            <person name="Gilligan J."/>
            <person name="Le Lec M.F."/>
            <person name="Gruber M.A.M."/>
            <person name="Quinn O."/>
            <person name="Lovegrove M."/>
            <person name="Duncan E.J."/>
            <person name="Remnant E.J."/>
            <person name="Van Eeckhoven J."/>
            <person name="Graham B."/>
            <person name="Knapp R.A."/>
            <person name="Langford K.W."/>
            <person name="Kronenberg Z."/>
            <person name="Press M.O."/>
            <person name="Eacker S.M."/>
            <person name="Wilson-Rankin E.E."/>
            <person name="Purcell J."/>
            <person name="Lester P.J."/>
            <person name="Dearden P.K."/>
        </authorList>
    </citation>
    <scope>NUCLEOTIDE SEQUENCE</scope>
    <source>
        <strain evidence="2">Linc-1</strain>
    </source>
</reference>
<dbReference type="Proteomes" id="UP000617340">
    <property type="component" value="Unassembled WGS sequence"/>
</dbReference>
<evidence type="ECO:0000313" key="3">
    <source>
        <dbReference type="Proteomes" id="UP000617340"/>
    </source>
</evidence>
<organism evidence="2 3">
    <name type="scientific">Vespula germanica</name>
    <name type="common">German yellow jacket</name>
    <name type="synonym">Paravespula germanica</name>
    <dbReference type="NCBI Taxonomy" id="30212"/>
    <lineage>
        <taxon>Eukaryota</taxon>
        <taxon>Metazoa</taxon>
        <taxon>Ecdysozoa</taxon>
        <taxon>Arthropoda</taxon>
        <taxon>Hexapoda</taxon>
        <taxon>Insecta</taxon>
        <taxon>Pterygota</taxon>
        <taxon>Neoptera</taxon>
        <taxon>Endopterygota</taxon>
        <taxon>Hymenoptera</taxon>
        <taxon>Apocrita</taxon>
        <taxon>Aculeata</taxon>
        <taxon>Vespoidea</taxon>
        <taxon>Vespidae</taxon>
        <taxon>Vespinae</taxon>
        <taxon>Vespula</taxon>
    </lineage>
</organism>
<feature type="region of interest" description="Disordered" evidence="1">
    <location>
        <begin position="1"/>
        <end position="34"/>
    </location>
</feature>
<keyword evidence="3" id="KW-1185">Reference proteome</keyword>
<gene>
    <name evidence="2" type="ORF">HZH68_017061</name>
</gene>
<proteinExistence type="predicted"/>
<protein>
    <submittedName>
        <fullName evidence="2">Uncharacterized protein</fullName>
    </submittedName>
</protein>
<feature type="compositionally biased region" description="Basic and acidic residues" evidence="1">
    <location>
        <begin position="22"/>
        <end position="34"/>
    </location>
</feature>
<sequence length="150" mass="17457">MAERQDKKKKKQKKSGKPKKVLAKDASKHKVDNQKAACVKEKYHKWEKAWEKKFQAQDELDDYRCCLHKGLCLKPKTQSNIWVNVVEDKMTQELHMAIKQVPVPRPKPPPIPRLKRMEILSSCEGTVGKITEMKKKKNIVKKKKKGKKKG</sequence>
<dbReference type="EMBL" id="JACSDZ010000025">
    <property type="protein sequence ID" value="KAF7379216.1"/>
    <property type="molecule type" value="Genomic_DNA"/>
</dbReference>